<name>A0A8B7Y1V4_ACAPL</name>
<evidence type="ECO:0000256" key="1">
    <source>
        <dbReference type="ARBA" id="ARBA00004613"/>
    </source>
</evidence>
<evidence type="ECO:0000313" key="13">
    <source>
        <dbReference type="RefSeq" id="XP_022086502.1"/>
    </source>
</evidence>
<dbReference type="InterPro" id="IPR029034">
    <property type="entry name" value="Cystine-knot_cytokine"/>
</dbReference>
<dbReference type="KEGG" id="aplc:110977041"/>
<dbReference type="OMA" id="HRTGKND"/>
<dbReference type="CDD" id="cd13761">
    <property type="entry name" value="TGF_beta_BMP5_like"/>
    <property type="match status" value="1"/>
</dbReference>
<reference evidence="13" key="1">
    <citation type="submission" date="2025-08" db="UniProtKB">
        <authorList>
            <consortium name="RefSeq"/>
        </authorList>
    </citation>
    <scope>IDENTIFICATION</scope>
</reference>
<dbReference type="InterPro" id="IPR001839">
    <property type="entry name" value="TGF-b_C"/>
</dbReference>
<evidence type="ECO:0000313" key="12">
    <source>
        <dbReference type="Proteomes" id="UP000694845"/>
    </source>
</evidence>
<dbReference type="Proteomes" id="UP000694845">
    <property type="component" value="Unplaced"/>
</dbReference>
<dbReference type="Pfam" id="PF00019">
    <property type="entry name" value="TGF_beta"/>
    <property type="match status" value="1"/>
</dbReference>
<dbReference type="PROSITE" id="PS00250">
    <property type="entry name" value="TGF_BETA_1"/>
    <property type="match status" value="1"/>
</dbReference>
<keyword evidence="6" id="KW-1015">Disulfide bond</keyword>
<feature type="compositionally biased region" description="Basic residues" evidence="9">
    <location>
        <begin position="50"/>
        <end position="63"/>
    </location>
</feature>
<feature type="region of interest" description="Disordered" evidence="9">
    <location>
        <begin position="47"/>
        <end position="71"/>
    </location>
</feature>
<evidence type="ECO:0000256" key="6">
    <source>
        <dbReference type="ARBA" id="ARBA00023157"/>
    </source>
</evidence>
<gene>
    <name evidence="13" type="primary">LOC110977041</name>
</gene>
<evidence type="ECO:0000256" key="8">
    <source>
        <dbReference type="RuleBase" id="RU000354"/>
    </source>
</evidence>
<evidence type="ECO:0000256" key="5">
    <source>
        <dbReference type="ARBA" id="ARBA00023030"/>
    </source>
</evidence>
<evidence type="ECO:0000259" key="11">
    <source>
        <dbReference type="PROSITE" id="PS51362"/>
    </source>
</evidence>
<sequence>MRPAGLTVPGTVYRASCVLLLLCTVGFIVTASTQLERRSAPIDTELANGKGRRHRTPKVRRPGKGVTEEGYPEQGQAEMVRLLDAFGLKTVPRPNHTAVTTPPAFMVNLYHQLESTIGSTHQTSNAPRANTVRSFNEKDTKSSRRRYLFDTSSVLARETVLAAELQLYKQKPRPLDGWTDDMLPSQVTCELYELRRRIDPILGGPPTVSRTLMDRKALNFTHRGWVHFNVTGAFDGRGHLNISTDKLFEMRIKSEAELPKGAVVFSKRPRPKHKDRRPLLVLFLDDKNVLVSDITLPGAEASSSQESGRNRQLSRSIGSDEAADPEPDTERSDRQKRRASSRTGNRGRDKCKLYDYYVDFKVIGWSNWVIAPNGYTANYCEGDCPFPLDLNFNATNHATVQAILHMHTGTYRNNNRRLPNPCCVPATLEGIHVLYLDDLNNVVLKEFSGMIATSCGCQ</sequence>
<evidence type="ECO:0000256" key="3">
    <source>
        <dbReference type="ARBA" id="ARBA00022525"/>
    </source>
</evidence>
<dbReference type="PANTHER" id="PTHR11848">
    <property type="entry name" value="TGF-BETA FAMILY"/>
    <property type="match status" value="1"/>
</dbReference>
<dbReference type="PANTHER" id="PTHR11848:SF302">
    <property type="entry name" value="TGF-BETA FAMILY PROFILE DOMAIN-CONTAINING PROTEIN"/>
    <property type="match status" value="1"/>
</dbReference>
<keyword evidence="7" id="KW-0325">Glycoprotein</keyword>
<dbReference type="PROSITE" id="PS51362">
    <property type="entry name" value="TGF_BETA_2"/>
    <property type="match status" value="1"/>
</dbReference>
<organism evidence="12 13">
    <name type="scientific">Acanthaster planci</name>
    <name type="common">Crown-of-thorns starfish</name>
    <dbReference type="NCBI Taxonomy" id="133434"/>
    <lineage>
        <taxon>Eukaryota</taxon>
        <taxon>Metazoa</taxon>
        <taxon>Echinodermata</taxon>
        <taxon>Eleutherozoa</taxon>
        <taxon>Asterozoa</taxon>
        <taxon>Asteroidea</taxon>
        <taxon>Valvatacea</taxon>
        <taxon>Valvatida</taxon>
        <taxon>Acanthasteridae</taxon>
        <taxon>Acanthaster</taxon>
    </lineage>
</organism>
<dbReference type="SUPFAM" id="SSF57501">
    <property type="entry name" value="Cystine-knot cytokines"/>
    <property type="match status" value="1"/>
</dbReference>
<evidence type="ECO:0000256" key="2">
    <source>
        <dbReference type="ARBA" id="ARBA00006656"/>
    </source>
</evidence>
<dbReference type="InterPro" id="IPR001111">
    <property type="entry name" value="TGF-b_propeptide"/>
</dbReference>
<feature type="domain" description="TGF-beta family profile" evidence="11">
    <location>
        <begin position="331"/>
        <end position="458"/>
    </location>
</feature>
<feature type="compositionally biased region" description="Polar residues" evidence="9">
    <location>
        <begin position="301"/>
        <end position="317"/>
    </location>
</feature>
<feature type="transmembrane region" description="Helical" evidence="10">
    <location>
        <begin position="12"/>
        <end position="31"/>
    </location>
</feature>
<keyword evidence="4" id="KW-0732">Signal</keyword>
<feature type="region of interest" description="Disordered" evidence="9">
    <location>
        <begin position="299"/>
        <end position="346"/>
    </location>
</feature>
<keyword evidence="3" id="KW-0964">Secreted</keyword>
<dbReference type="Pfam" id="PF00688">
    <property type="entry name" value="TGFb_propeptide"/>
    <property type="match status" value="1"/>
</dbReference>
<dbReference type="GO" id="GO:0008083">
    <property type="term" value="F:growth factor activity"/>
    <property type="evidence" value="ECO:0007669"/>
    <property type="project" value="UniProtKB-KW"/>
</dbReference>
<keyword evidence="10" id="KW-0812">Transmembrane</keyword>
<evidence type="ECO:0000256" key="10">
    <source>
        <dbReference type="SAM" id="Phobius"/>
    </source>
</evidence>
<dbReference type="InterPro" id="IPR015615">
    <property type="entry name" value="TGF-beta-rel"/>
</dbReference>
<dbReference type="FunFam" id="2.10.90.10:FF:000001">
    <property type="entry name" value="Bone morphogenetic protein 4"/>
    <property type="match status" value="1"/>
</dbReference>
<accession>A0A8B7Y1V4</accession>
<evidence type="ECO:0000256" key="7">
    <source>
        <dbReference type="ARBA" id="ARBA00023180"/>
    </source>
</evidence>
<dbReference type="GeneID" id="110977041"/>
<keyword evidence="5 8" id="KW-0339">Growth factor</keyword>
<comment type="subcellular location">
    <subcellularLocation>
        <location evidence="1">Secreted</location>
    </subcellularLocation>
</comment>
<dbReference type="Gene3D" id="2.60.120.970">
    <property type="match status" value="1"/>
</dbReference>
<proteinExistence type="inferred from homology"/>
<keyword evidence="12" id="KW-1185">Reference proteome</keyword>
<protein>
    <submittedName>
        <fullName evidence="13">Bone morphogenetic protein 2-like</fullName>
    </submittedName>
</protein>
<dbReference type="AlphaFoldDB" id="A0A8B7Y1V4"/>
<dbReference type="OrthoDB" id="5987191at2759"/>
<keyword evidence="10" id="KW-0472">Membrane</keyword>
<evidence type="ECO:0000256" key="9">
    <source>
        <dbReference type="SAM" id="MobiDB-lite"/>
    </source>
</evidence>
<dbReference type="InterPro" id="IPR017948">
    <property type="entry name" value="TGFb_CS"/>
</dbReference>
<dbReference type="Gene3D" id="2.10.90.10">
    <property type="entry name" value="Cystine-knot cytokines"/>
    <property type="match status" value="1"/>
</dbReference>
<keyword evidence="10" id="KW-1133">Transmembrane helix</keyword>
<dbReference type="SMART" id="SM00204">
    <property type="entry name" value="TGFB"/>
    <property type="match status" value="1"/>
</dbReference>
<dbReference type="RefSeq" id="XP_022086502.1">
    <property type="nucleotide sequence ID" value="XM_022230810.1"/>
</dbReference>
<dbReference type="GO" id="GO:0005125">
    <property type="term" value="F:cytokine activity"/>
    <property type="evidence" value="ECO:0007669"/>
    <property type="project" value="TreeGrafter"/>
</dbReference>
<comment type="similarity">
    <text evidence="2 8">Belongs to the TGF-beta family.</text>
</comment>
<dbReference type="GO" id="GO:0005615">
    <property type="term" value="C:extracellular space"/>
    <property type="evidence" value="ECO:0007669"/>
    <property type="project" value="TreeGrafter"/>
</dbReference>
<evidence type="ECO:0000256" key="4">
    <source>
        <dbReference type="ARBA" id="ARBA00022729"/>
    </source>
</evidence>